<keyword evidence="5" id="KW-0812">Transmembrane</keyword>
<keyword evidence="8" id="KW-1015">Disulfide bond</keyword>
<evidence type="ECO:0000313" key="12">
    <source>
        <dbReference type="Ensembl" id="ENSSGRP00000004354.1"/>
    </source>
</evidence>
<keyword evidence="3" id="KW-0272">Extracellular matrix</keyword>
<proteinExistence type="predicted"/>
<dbReference type="InterPro" id="IPR051148">
    <property type="entry name" value="Zona_Pellucida_Domain_gp"/>
</dbReference>
<dbReference type="SMART" id="SM00241">
    <property type="entry name" value="ZP"/>
    <property type="match status" value="1"/>
</dbReference>
<name>A0A672K296_SINGR</name>
<evidence type="ECO:0000256" key="6">
    <source>
        <dbReference type="ARBA" id="ARBA00022989"/>
    </source>
</evidence>
<dbReference type="AlphaFoldDB" id="A0A672K296"/>
<keyword evidence="3" id="KW-0964">Secreted</keyword>
<dbReference type="GO" id="GO:0035805">
    <property type="term" value="C:egg coat"/>
    <property type="evidence" value="ECO:0007669"/>
    <property type="project" value="UniProtKB-SubCell"/>
</dbReference>
<dbReference type="Pfam" id="PF00100">
    <property type="entry name" value="Zona_pellucida"/>
    <property type="match status" value="1"/>
</dbReference>
<evidence type="ECO:0000256" key="8">
    <source>
        <dbReference type="ARBA" id="ARBA00023157"/>
    </source>
</evidence>
<evidence type="ECO:0000256" key="10">
    <source>
        <dbReference type="ARBA" id="ARBA00024183"/>
    </source>
</evidence>
<feature type="domain" description="ZP" evidence="11">
    <location>
        <begin position="1"/>
        <end position="199"/>
    </location>
</feature>
<dbReference type="GO" id="GO:0005886">
    <property type="term" value="C:plasma membrane"/>
    <property type="evidence" value="ECO:0007669"/>
    <property type="project" value="UniProtKB-SubCell"/>
</dbReference>
<evidence type="ECO:0000259" key="11">
    <source>
        <dbReference type="SMART" id="SM00241"/>
    </source>
</evidence>
<keyword evidence="9" id="KW-0278">Fertilization</keyword>
<dbReference type="InParanoid" id="A0A672K296"/>
<dbReference type="InterPro" id="IPR042235">
    <property type="entry name" value="ZP-C_dom"/>
</dbReference>
<dbReference type="GO" id="GO:0035804">
    <property type="term" value="F:structural constituent of egg coat"/>
    <property type="evidence" value="ECO:0007669"/>
    <property type="project" value="TreeGrafter"/>
</dbReference>
<evidence type="ECO:0000256" key="9">
    <source>
        <dbReference type="ARBA" id="ARBA00023279"/>
    </source>
</evidence>
<dbReference type="InterPro" id="IPR001507">
    <property type="entry name" value="ZP_dom"/>
</dbReference>
<accession>A0A672K296</accession>
<evidence type="ECO:0000256" key="2">
    <source>
        <dbReference type="ARBA" id="ARBA00022475"/>
    </source>
</evidence>
<evidence type="ECO:0000313" key="13">
    <source>
        <dbReference type="Proteomes" id="UP000472262"/>
    </source>
</evidence>
<dbReference type="PANTHER" id="PTHR23343:SF31">
    <property type="entry name" value="ZONA PELLUCIDA SPERM-BINDING PROTEIN 4"/>
    <property type="match status" value="1"/>
</dbReference>
<dbReference type="GO" id="GO:0032190">
    <property type="term" value="F:acrosin binding"/>
    <property type="evidence" value="ECO:0007669"/>
    <property type="project" value="TreeGrafter"/>
</dbReference>
<evidence type="ECO:0000256" key="4">
    <source>
        <dbReference type="ARBA" id="ARBA00022685"/>
    </source>
</evidence>
<keyword evidence="13" id="KW-1185">Reference proteome</keyword>
<sequence length="244" mass="26961">STKRPKQNHPPCAPVESIPYFAIYQFPVTACGTTMMVSSLGIGPFGSIKRDSHFEYVIYDLVSPSVVQLRLANGCSSLFKPQCSSRDEAYTSYYSDADYPITKVLQEPVYVEVHIMERTDPNVVLLLGDINPPQSTQSPPVGPSDRWVSNATLYPFPTHYKRFVVKMFTFVDPASLAPLQETVFQGSPNSVLEGWCPAEFSSNLPHTCLELSSSDVTQMLQNVYPVSGTISLTALCWSVCIGIM</sequence>
<protein>
    <recommendedName>
        <fullName evidence="11">ZP domain-containing protein</fullName>
    </recommendedName>
</protein>
<dbReference type="GO" id="GO:0007339">
    <property type="term" value="P:binding of sperm to zona pellucida"/>
    <property type="evidence" value="ECO:0007669"/>
    <property type="project" value="TreeGrafter"/>
</dbReference>
<keyword evidence="4" id="KW-0165">Cleavage on pair of basic residues</keyword>
<evidence type="ECO:0000256" key="7">
    <source>
        <dbReference type="ARBA" id="ARBA00023136"/>
    </source>
</evidence>
<keyword evidence="7" id="KW-0472">Membrane</keyword>
<evidence type="ECO:0000256" key="1">
    <source>
        <dbReference type="ARBA" id="ARBA00004251"/>
    </source>
</evidence>
<keyword evidence="2" id="KW-1003">Cell membrane</keyword>
<keyword evidence="6" id="KW-1133">Transmembrane helix</keyword>
<dbReference type="PANTHER" id="PTHR23343">
    <property type="entry name" value="ZONA PELLUCIDA SPERM-BINDING PROTEIN"/>
    <property type="match status" value="1"/>
</dbReference>
<reference evidence="12" key="1">
    <citation type="submission" date="2025-08" db="UniProtKB">
        <authorList>
            <consortium name="Ensembl"/>
        </authorList>
    </citation>
    <scope>IDENTIFICATION</scope>
</reference>
<organism evidence="12 13">
    <name type="scientific">Sinocyclocheilus grahami</name>
    <name type="common">Dianchi golden-line fish</name>
    <name type="synonym">Barbus grahami</name>
    <dbReference type="NCBI Taxonomy" id="75366"/>
    <lineage>
        <taxon>Eukaryota</taxon>
        <taxon>Metazoa</taxon>
        <taxon>Chordata</taxon>
        <taxon>Craniata</taxon>
        <taxon>Vertebrata</taxon>
        <taxon>Euteleostomi</taxon>
        <taxon>Actinopterygii</taxon>
        <taxon>Neopterygii</taxon>
        <taxon>Teleostei</taxon>
        <taxon>Ostariophysi</taxon>
        <taxon>Cypriniformes</taxon>
        <taxon>Cyprinidae</taxon>
        <taxon>Cyprininae</taxon>
        <taxon>Sinocyclocheilus</taxon>
    </lineage>
</organism>
<evidence type="ECO:0000256" key="5">
    <source>
        <dbReference type="ARBA" id="ARBA00022692"/>
    </source>
</evidence>
<evidence type="ECO:0000256" key="3">
    <source>
        <dbReference type="ARBA" id="ARBA00022530"/>
    </source>
</evidence>
<dbReference type="GO" id="GO:0060468">
    <property type="term" value="P:prevention of polyspermy"/>
    <property type="evidence" value="ECO:0007669"/>
    <property type="project" value="TreeGrafter"/>
</dbReference>
<dbReference type="Proteomes" id="UP000472262">
    <property type="component" value="Unassembled WGS sequence"/>
</dbReference>
<dbReference type="InterPro" id="IPR055355">
    <property type="entry name" value="ZP-C"/>
</dbReference>
<dbReference type="Ensembl" id="ENSSGRT00000004724.1">
    <property type="protein sequence ID" value="ENSSGRP00000004354.1"/>
    <property type="gene ID" value="ENSSGRG00000002719.1"/>
</dbReference>
<reference evidence="12" key="2">
    <citation type="submission" date="2025-09" db="UniProtKB">
        <authorList>
            <consortium name="Ensembl"/>
        </authorList>
    </citation>
    <scope>IDENTIFICATION</scope>
</reference>
<comment type="subcellular location">
    <subcellularLocation>
        <location evidence="1">Cell membrane</location>
        <topology evidence="1">Single-pass type I membrane protein</topology>
    </subcellularLocation>
    <subcellularLocation>
        <location evidence="10">Zona pellucida</location>
    </subcellularLocation>
</comment>
<dbReference type="Gene3D" id="2.60.40.4100">
    <property type="entry name" value="Zona pellucida, ZP-C domain"/>
    <property type="match status" value="1"/>
</dbReference>